<feature type="compositionally biased region" description="Low complexity" evidence="1">
    <location>
        <begin position="71"/>
        <end position="82"/>
    </location>
</feature>
<organism evidence="2 3">
    <name type="scientific">Stigmatella aurantiaca (strain DW4/3-1)</name>
    <dbReference type="NCBI Taxonomy" id="378806"/>
    <lineage>
        <taxon>Bacteria</taxon>
        <taxon>Pseudomonadati</taxon>
        <taxon>Myxococcota</taxon>
        <taxon>Myxococcia</taxon>
        <taxon>Myxococcales</taxon>
        <taxon>Cystobacterineae</taxon>
        <taxon>Archangiaceae</taxon>
        <taxon>Stigmatella</taxon>
    </lineage>
</organism>
<evidence type="ECO:0000256" key="1">
    <source>
        <dbReference type="SAM" id="MobiDB-lite"/>
    </source>
</evidence>
<reference evidence="2 3" key="1">
    <citation type="journal article" date="2011" name="Mol. Biol. Evol.">
        <title>Comparative genomic analysis of fruiting body formation in Myxococcales.</title>
        <authorList>
            <person name="Huntley S."/>
            <person name="Hamann N."/>
            <person name="Wegener-Feldbrugge S."/>
            <person name="Treuner-Lange A."/>
            <person name="Kube M."/>
            <person name="Reinhardt R."/>
            <person name="Klages S."/>
            <person name="Muller R."/>
            <person name="Ronning C.M."/>
            <person name="Nierman W.C."/>
            <person name="Sogaard-Andersen L."/>
        </authorList>
    </citation>
    <scope>NUCLEOTIDE SEQUENCE [LARGE SCALE GENOMIC DNA]</scope>
    <source>
        <strain evidence="2 3">DW4/3-1</strain>
    </source>
</reference>
<keyword evidence="3" id="KW-1185">Reference proteome</keyword>
<dbReference type="KEGG" id="sur:STAUR_7136"/>
<dbReference type="STRING" id="378806.STAUR_7136"/>
<protein>
    <submittedName>
        <fullName evidence="2">Uncharacterized protein</fullName>
    </submittedName>
</protein>
<feature type="region of interest" description="Disordered" evidence="1">
    <location>
        <begin position="67"/>
        <end position="103"/>
    </location>
</feature>
<name>E3FZ75_STIAD</name>
<accession>E3FZ75</accession>
<dbReference type="HOGENOM" id="CLU_2262122_0_0_7"/>
<evidence type="ECO:0000313" key="3">
    <source>
        <dbReference type="Proteomes" id="UP000001351"/>
    </source>
</evidence>
<dbReference type="EMBL" id="CP002271">
    <property type="protein sequence ID" value="ADO74892.1"/>
    <property type="molecule type" value="Genomic_DNA"/>
</dbReference>
<dbReference type="Proteomes" id="UP000001351">
    <property type="component" value="Chromosome"/>
</dbReference>
<proteinExistence type="predicted"/>
<sequence>MPAVAQAQPSKPAPHGLGAVAGYSSQTGSPARIAPNPNLSGSEGGLWVEGTVVADTPDQLIIQDHEGLHWGMPSSPSRMPGPRSRRLIPKTREVGLWVNREKP</sequence>
<evidence type="ECO:0000313" key="2">
    <source>
        <dbReference type="EMBL" id="ADO74892.1"/>
    </source>
</evidence>
<dbReference type="AlphaFoldDB" id="E3FZ75"/>
<gene>
    <name evidence="2" type="ordered locus">STAUR_7136</name>
</gene>
<feature type="region of interest" description="Disordered" evidence="1">
    <location>
        <begin position="1"/>
        <end position="38"/>
    </location>
</feature>